<proteinExistence type="predicted"/>
<comment type="caution">
    <text evidence="1">The sequence shown here is derived from an EMBL/GenBank/DDBJ whole genome shotgun (WGS) entry which is preliminary data.</text>
</comment>
<sequence length="1077" mass="123251">MPPVPGTSENTSTEALQSNTRSLTETRVVAHLAKEKQQSRVLLATAMVKIKSSNGQTQIVRALIDQGSETSFITEATARAFQMKGSSVNGVVSGIGDGETRTRFRVSFVIQSLHNPNFTLPVDAFVLKKLTSYLPSTDVSIPDWPDIKHLPLADPTYGTPGRIDIILGVEVYGQILLKGLLKHTTLSGPVAQNTQLGWILSGKINTDVTSNHRVISLHLQLKEDQLLKQFWEIEREPDSIQKRMTKEEIRCEEIYEETTKRDKEGRYIVRLPFKIWRPRPHDPIQHYKLLRLTFGTSCAPYLAVKSLQQFAKDEQSKYPLAAQITLQDYYMDDLLTGCETTVQAIDIYKEMNNLMRAGGFELQKWCSNSDELLGHIEEENQRSNQSVVFKSNDNIKVLGLSWNKTTDEFEYHFNLPENDDEGTTKRMVLSAIARLYDPMGWIAPVIITSKIFIQNLWKSRLSWDEKLNRQLLLEWQQYKIDLENVKDIIIPRWLQTRSDDNIELHAFADASQAAYAAAVYLKSTSKDGKTVVNLVTAKTKVAPVEKEISIPRMELCAALLATKLLYEVSQIMNVPKRNIYAWSDSTVVLAWIAGEPSRWTTFVSNRISEILTMLDKDQWRHVTTDQNPADCASRGLSTSELVKHKLWWHGPKWLQQDEYQREPRNSFETSEETRAIKVLTATVKEKEDFIWTRFSNLSKMLRVLSYCKKILNLKLPKENRKTLSKIVSKEEKNDILKFCIKETQAKTFEEEINYLQHQKSIPKKSQLHSLNPLLDDNGILRVGGRIHMAQVDYDKRHPVILPCDSHLTKLIIQDAHDKTFHGGPQLMLNFLRTKYWVIRARECVKKCYRNCVTCLRYSQQNHNQLMGQLPETRLKPMRPFKISGVDFTGHINIRFSPGRGSKSYNGYICLFVCFSTKAIHLEAVSDLTSEGFIAAYRRFVSRRGHCRTLYSDNGTNFIGADKELREMFNRATSQLPDEIRHLVANEGTEWKFIPPQAPNFGGLWEAGVRSAKKHLKRVIGDSTLTFEELTTVLTQIEACLNSRPLSYLSENSDDPEPLTPGHFLLLTSGRNVRIKIK</sequence>
<accession>A0ACC1D240</accession>
<name>A0ACC1D240_9NEOP</name>
<dbReference type="Proteomes" id="UP000824533">
    <property type="component" value="Linkage Group LG11"/>
</dbReference>
<keyword evidence="2" id="KW-1185">Reference proteome</keyword>
<dbReference type="EMBL" id="CM034397">
    <property type="protein sequence ID" value="KAJ0178024.1"/>
    <property type="molecule type" value="Genomic_DNA"/>
</dbReference>
<protein>
    <submittedName>
        <fullName evidence="1">Uncharacterized protein</fullName>
    </submittedName>
</protein>
<organism evidence="1 2">
    <name type="scientific">Dendrolimus kikuchii</name>
    <dbReference type="NCBI Taxonomy" id="765133"/>
    <lineage>
        <taxon>Eukaryota</taxon>
        <taxon>Metazoa</taxon>
        <taxon>Ecdysozoa</taxon>
        <taxon>Arthropoda</taxon>
        <taxon>Hexapoda</taxon>
        <taxon>Insecta</taxon>
        <taxon>Pterygota</taxon>
        <taxon>Neoptera</taxon>
        <taxon>Endopterygota</taxon>
        <taxon>Lepidoptera</taxon>
        <taxon>Glossata</taxon>
        <taxon>Ditrysia</taxon>
        <taxon>Bombycoidea</taxon>
        <taxon>Lasiocampidae</taxon>
        <taxon>Dendrolimus</taxon>
    </lineage>
</organism>
<evidence type="ECO:0000313" key="2">
    <source>
        <dbReference type="Proteomes" id="UP000824533"/>
    </source>
</evidence>
<evidence type="ECO:0000313" key="1">
    <source>
        <dbReference type="EMBL" id="KAJ0178024.1"/>
    </source>
</evidence>
<reference evidence="1 2" key="1">
    <citation type="journal article" date="2021" name="Front. Genet.">
        <title>Chromosome-Level Genome Assembly Reveals Significant Gene Expansion in the Toll and IMD Signaling Pathways of Dendrolimus kikuchii.</title>
        <authorList>
            <person name="Zhou J."/>
            <person name="Wu P."/>
            <person name="Xiong Z."/>
            <person name="Liu N."/>
            <person name="Zhao N."/>
            <person name="Ji M."/>
            <person name="Qiu Y."/>
            <person name="Yang B."/>
        </authorList>
    </citation>
    <scope>NUCLEOTIDE SEQUENCE [LARGE SCALE GENOMIC DNA]</scope>
    <source>
        <strain evidence="1">Ann1</strain>
    </source>
</reference>
<gene>
    <name evidence="1" type="ORF">K1T71_006897</name>
</gene>